<reference evidence="1 2" key="1">
    <citation type="submission" date="2019-03" db="EMBL/GenBank/DDBJ databases">
        <title>Genome sequence of Sphingomonas sp. 17J27-24.</title>
        <authorList>
            <person name="Kim M."/>
            <person name="Maeng S."/>
            <person name="Sathiyaraj S."/>
        </authorList>
    </citation>
    <scope>NUCLEOTIDE SEQUENCE [LARGE SCALE GENOMIC DNA]</scope>
    <source>
        <strain evidence="1 2">17J27-24</strain>
    </source>
</reference>
<name>A0A4Y8ZT66_9SPHN</name>
<dbReference type="InterPro" id="IPR010982">
    <property type="entry name" value="Lambda_DNA-bd_dom_sf"/>
</dbReference>
<proteinExistence type="predicted"/>
<dbReference type="CDD" id="cd00093">
    <property type="entry name" value="HTH_XRE"/>
    <property type="match status" value="1"/>
</dbReference>
<gene>
    <name evidence="1" type="ORF">E2493_06595</name>
</gene>
<evidence type="ECO:0000313" key="2">
    <source>
        <dbReference type="Proteomes" id="UP000298213"/>
    </source>
</evidence>
<dbReference type="SUPFAM" id="SSF47413">
    <property type="entry name" value="lambda repressor-like DNA-binding domains"/>
    <property type="match status" value="1"/>
</dbReference>
<comment type="caution">
    <text evidence="1">The sequence shown here is derived from an EMBL/GenBank/DDBJ whole genome shotgun (WGS) entry which is preliminary data.</text>
</comment>
<sequence length="65" mass="7157">MAASMPPEELRRAMSKLGYKTHGDLAEAIGVSRSSVSLWVQGKVGVPRPVAMLIRMMLAAQRRVY</sequence>
<organism evidence="1 2">
    <name type="scientific">Sphingomonas parva</name>
    <dbReference type="NCBI Taxonomy" id="2555898"/>
    <lineage>
        <taxon>Bacteria</taxon>
        <taxon>Pseudomonadati</taxon>
        <taxon>Pseudomonadota</taxon>
        <taxon>Alphaproteobacteria</taxon>
        <taxon>Sphingomonadales</taxon>
        <taxon>Sphingomonadaceae</taxon>
        <taxon>Sphingomonas</taxon>
    </lineage>
</organism>
<dbReference type="Proteomes" id="UP000298213">
    <property type="component" value="Unassembled WGS sequence"/>
</dbReference>
<dbReference type="GO" id="GO:0003677">
    <property type="term" value="F:DNA binding"/>
    <property type="evidence" value="ECO:0007669"/>
    <property type="project" value="InterPro"/>
</dbReference>
<protein>
    <submittedName>
        <fullName evidence="1">Transcriptional regulator</fullName>
    </submittedName>
</protein>
<dbReference type="Gene3D" id="1.10.260.40">
    <property type="entry name" value="lambda repressor-like DNA-binding domains"/>
    <property type="match status" value="1"/>
</dbReference>
<dbReference type="OrthoDB" id="7573070at2"/>
<accession>A0A4Y8ZT66</accession>
<dbReference type="AlphaFoldDB" id="A0A4Y8ZT66"/>
<dbReference type="Pfam" id="PF13560">
    <property type="entry name" value="HTH_31"/>
    <property type="match status" value="1"/>
</dbReference>
<dbReference type="EMBL" id="SPDV01000009">
    <property type="protein sequence ID" value="TFI59213.1"/>
    <property type="molecule type" value="Genomic_DNA"/>
</dbReference>
<keyword evidence="2" id="KW-1185">Reference proteome</keyword>
<evidence type="ECO:0000313" key="1">
    <source>
        <dbReference type="EMBL" id="TFI59213.1"/>
    </source>
</evidence>
<dbReference type="InterPro" id="IPR001387">
    <property type="entry name" value="Cro/C1-type_HTH"/>
</dbReference>